<dbReference type="InterPro" id="IPR016650">
    <property type="entry name" value="eIF3e"/>
</dbReference>
<organism evidence="6 7">
    <name type="scientific">Amanita muscaria (strain Koide BX008)</name>
    <dbReference type="NCBI Taxonomy" id="946122"/>
    <lineage>
        <taxon>Eukaryota</taxon>
        <taxon>Fungi</taxon>
        <taxon>Dikarya</taxon>
        <taxon>Basidiomycota</taxon>
        <taxon>Agaricomycotina</taxon>
        <taxon>Agaricomycetes</taxon>
        <taxon>Agaricomycetidae</taxon>
        <taxon>Agaricales</taxon>
        <taxon>Pluteineae</taxon>
        <taxon>Amanitaceae</taxon>
        <taxon>Amanita</taxon>
    </lineage>
</organism>
<evidence type="ECO:0000256" key="3">
    <source>
        <dbReference type="ARBA" id="ARBA00022917"/>
    </source>
</evidence>
<dbReference type="Proteomes" id="UP000054549">
    <property type="component" value="Unassembled WGS sequence"/>
</dbReference>
<sequence>MDVDRITSPAIALEETNTLLETIDSRDGSSSTTSLLSSTLTSTNVANDPALAQLHSSSTGLFSPTSTTLMAGHSLTPSCSLPISTQIKLPACGFCTTFPLLPFFLARHCLHNLPLEHHQYHQYQDPVTTFLKELYVEFDFGAAQKALKEAVDVVENDSFLGEFKDDFLDNIDISDLSERIHLTRDEGEKWIVNLIRETRMGADAKIDLEKNVIEINRPPQLVYQSVIGKTRGLALRTQAIRVAVARAGAVPLEKQMQTREHQEPQQDLQSNQQQSTATVAAAA</sequence>
<evidence type="ECO:0000256" key="4">
    <source>
        <dbReference type="SAM" id="MobiDB-lite"/>
    </source>
</evidence>
<dbReference type="HOGENOM" id="CLU_085756_0_0_1"/>
<protein>
    <recommendedName>
        <fullName evidence="5">PCI domain-containing protein</fullName>
    </recommendedName>
</protein>
<evidence type="ECO:0000256" key="1">
    <source>
        <dbReference type="ARBA" id="ARBA00022490"/>
    </source>
</evidence>
<dbReference type="EMBL" id="KN818268">
    <property type="protein sequence ID" value="KIL62671.1"/>
    <property type="molecule type" value="Genomic_DNA"/>
</dbReference>
<keyword evidence="3" id="KW-0648">Protein biosynthesis</keyword>
<dbReference type="OrthoDB" id="417252at2759"/>
<keyword evidence="1" id="KW-0963">Cytoplasm</keyword>
<accession>A0A0C2X0L2</accession>
<feature type="compositionally biased region" description="Low complexity" evidence="4">
    <location>
        <begin position="265"/>
        <end position="283"/>
    </location>
</feature>
<dbReference type="STRING" id="946122.A0A0C2X0L2"/>
<name>A0A0C2X0L2_AMAMK</name>
<gene>
    <name evidence="6" type="ORF">M378DRAFT_12729</name>
</gene>
<feature type="domain" description="PCI" evidence="5">
    <location>
        <begin position="170"/>
        <end position="216"/>
    </location>
</feature>
<dbReference type="PANTHER" id="PTHR10317">
    <property type="entry name" value="EUKARYOTIC TRANSLATION INITIATION FACTOR 3 SUBUNIT E"/>
    <property type="match status" value="1"/>
</dbReference>
<evidence type="ECO:0000313" key="7">
    <source>
        <dbReference type="Proteomes" id="UP000054549"/>
    </source>
</evidence>
<dbReference type="Pfam" id="PF01399">
    <property type="entry name" value="PCI"/>
    <property type="match status" value="1"/>
</dbReference>
<reference evidence="6 7" key="1">
    <citation type="submission" date="2014-04" db="EMBL/GenBank/DDBJ databases">
        <title>Evolutionary Origins and Diversification of the Mycorrhizal Mutualists.</title>
        <authorList>
            <consortium name="DOE Joint Genome Institute"/>
            <consortium name="Mycorrhizal Genomics Consortium"/>
            <person name="Kohler A."/>
            <person name="Kuo A."/>
            <person name="Nagy L.G."/>
            <person name="Floudas D."/>
            <person name="Copeland A."/>
            <person name="Barry K.W."/>
            <person name="Cichocki N."/>
            <person name="Veneault-Fourrey C."/>
            <person name="LaButti K."/>
            <person name="Lindquist E.A."/>
            <person name="Lipzen A."/>
            <person name="Lundell T."/>
            <person name="Morin E."/>
            <person name="Murat C."/>
            <person name="Riley R."/>
            <person name="Ohm R."/>
            <person name="Sun H."/>
            <person name="Tunlid A."/>
            <person name="Henrissat B."/>
            <person name="Grigoriev I.V."/>
            <person name="Hibbett D.S."/>
            <person name="Martin F."/>
        </authorList>
    </citation>
    <scope>NUCLEOTIDE SEQUENCE [LARGE SCALE GENOMIC DNA]</scope>
    <source>
        <strain evidence="6 7">Koide BX008</strain>
    </source>
</reference>
<dbReference type="GO" id="GO:0005852">
    <property type="term" value="C:eukaryotic translation initiation factor 3 complex"/>
    <property type="evidence" value="ECO:0007669"/>
    <property type="project" value="InterPro"/>
</dbReference>
<dbReference type="AlphaFoldDB" id="A0A0C2X0L2"/>
<dbReference type="InParanoid" id="A0A0C2X0L2"/>
<keyword evidence="7" id="KW-1185">Reference proteome</keyword>
<dbReference type="Pfam" id="PF21357">
    <property type="entry name" value="EIF3E_C"/>
    <property type="match status" value="1"/>
</dbReference>
<evidence type="ECO:0000313" key="6">
    <source>
        <dbReference type="EMBL" id="KIL62671.1"/>
    </source>
</evidence>
<proteinExistence type="predicted"/>
<dbReference type="GO" id="GO:0003743">
    <property type="term" value="F:translation initiation factor activity"/>
    <property type="evidence" value="ECO:0007669"/>
    <property type="project" value="UniProtKB-KW"/>
</dbReference>
<dbReference type="InterPro" id="IPR000717">
    <property type="entry name" value="PCI_dom"/>
</dbReference>
<evidence type="ECO:0000259" key="5">
    <source>
        <dbReference type="Pfam" id="PF01399"/>
    </source>
</evidence>
<feature type="region of interest" description="Disordered" evidence="4">
    <location>
        <begin position="255"/>
        <end position="283"/>
    </location>
</feature>
<evidence type="ECO:0000256" key="2">
    <source>
        <dbReference type="ARBA" id="ARBA00022540"/>
    </source>
</evidence>
<keyword evidence="2" id="KW-0396">Initiation factor</keyword>